<reference evidence="1" key="1">
    <citation type="journal article" date="2022" name="bioRxiv">
        <title>Sequencing and chromosome-scale assembly of the giantPleurodeles waltlgenome.</title>
        <authorList>
            <person name="Brown T."/>
            <person name="Elewa A."/>
            <person name="Iarovenko S."/>
            <person name="Subramanian E."/>
            <person name="Araus A.J."/>
            <person name="Petzold A."/>
            <person name="Susuki M."/>
            <person name="Suzuki K.-i.T."/>
            <person name="Hayashi T."/>
            <person name="Toyoda A."/>
            <person name="Oliveira C."/>
            <person name="Osipova E."/>
            <person name="Leigh N.D."/>
            <person name="Simon A."/>
            <person name="Yun M.H."/>
        </authorList>
    </citation>
    <scope>NUCLEOTIDE SEQUENCE</scope>
    <source>
        <strain evidence="1">20211129_DDA</strain>
        <tissue evidence="1">Liver</tissue>
    </source>
</reference>
<comment type="caution">
    <text evidence="1">The sequence shown here is derived from an EMBL/GenBank/DDBJ whole genome shotgun (WGS) entry which is preliminary data.</text>
</comment>
<dbReference type="Proteomes" id="UP001066276">
    <property type="component" value="Chromosome 3_2"/>
</dbReference>
<evidence type="ECO:0000313" key="2">
    <source>
        <dbReference type="Proteomes" id="UP001066276"/>
    </source>
</evidence>
<name>A0AAV7TXM3_PLEWA</name>
<accession>A0AAV7TXM3</accession>
<gene>
    <name evidence="1" type="ORF">NDU88_006726</name>
</gene>
<sequence>MRAGQLCTRVSTHTALCARALNGTGAPKPGNKLHQGLPGCRKSRGTCLLSSQSRPDALKVYLDPEWVSAENGSVSNAASLEAELTDHGKPVKCYQDRSDMLPRMKAYELWWCHI</sequence>
<dbReference type="AlphaFoldDB" id="A0AAV7TXM3"/>
<organism evidence="1 2">
    <name type="scientific">Pleurodeles waltl</name>
    <name type="common">Iberian ribbed newt</name>
    <dbReference type="NCBI Taxonomy" id="8319"/>
    <lineage>
        <taxon>Eukaryota</taxon>
        <taxon>Metazoa</taxon>
        <taxon>Chordata</taxon>
        <taxon>Craniata</taxon>
        <taxon>Vertebrata</taxon>
        <taxon>Euteleostomi</taxon>
        <taxon>Amphibia</taxon>
        <taxon>Batrachia</taxon>
        <taxon>Caudata</taxon>
        <taxon>Salamandroidea</taxon>
        <taxon>Salamandridae</taxon>
        <taxon>Pleurodelinae</taxon>
        <taxon>Pleurodeles</taxon>
    </lineage>
</organism>
<proteinExistence type="predicted"/>
<protein>
    <submittedName>
        <fullName evidence="1">Uncharacterized protein</fullName>
    </submittedName>
</protein>
<evidence type="ECO:0000313" key="1">
    <source>
        <dbReference type="EMBL" id="KAJ1181519.1"/>
    </source>
</evidence>
<dbReference type="EMBL" id="JANPWB010000006">
    <property type="protein sequence ID" value="KAJ1181519.1"/>
    <property type="molecule type" value="Genomic_DNA"/>
</dbReference>
<keyword evidence="2" id="KW-1185">Reference proteome</keyword>